<dbReference type="AlphaFoldDB" id="A0A917HCL2"/>
<dbReference type="Gene3D" id="3.40.50.1980">
    <property type="entry name" value="Nitrogenase molybdenum iron protein domain"/>
    <property type="match status" value="2"/>
</dbReference>
<dbReference type="PANTHER" id="PTHR30535:SF34">
    <property type="entry name" value="MOLYBDATE-BINDING PROTEIN MOLA"/>
    <property type="match status" value="1"/>
</dbReference>
<dbReference type="Proteomes" id="UP000660862">
    <property type="component" value="Unassembled WGS sequence"/>
</dbReference>
<feature type="signal peptide" evidence="1">
    <location>
        <begin position="1"/>
        <end position="26"/>
    </location>
</feature>
<dbReference type="EMBL" id="BMER01000001">
    <property type="protein sequence ID" value="GGG74744.1"/>
    <property type="molecule type" value="Genomic_DNA"/>
</dbReference>
<dbReference type="PANTHER" id="PTHR30535">
    <property type="entry name" value="VITAMIN B12-BINDING PROTEIN"/>
    <property type="match status" value="1"/>
</dbReference>
<dbReference type="InterPro" id="IPR050902">
    <property type="entry name" value="ABC_Transporter_SBP"/>
</dbReference>
<dbReference type="RefSeq" id="WP_188504163.1">
    <property type="nucleotide sequence ID" value="NZ_BMER01000001.1"/>
</dbReference>
<dbReference type="PROSITE" id="PS50983">
    <property type="entry name" value="FE_B12_PBP"/>
    <property type="match status" value="1"/>
</dbReference>
<evidence type="ECO:0000256" key="1">
    <source>
        <dbReference type="SAM" id="SignalP"/>
    </source>
</evidence>
<keyword evidence="1" id="KW-0732">Signal</keyword>
<feature type="domain" description="Fe/B12 periplasmic-binding" evidence="2">
    <location>
        <begin position="46"/>
        <end position="343"/>
    </location>
</feature>
<gene>
    <name evidence="3" type="ORF">GCM10007415_02880</name>
</gene>
<evidence type="ECO:0000313" key="3">
    <source>
        <dbReference type="EMBL" id="GGG74744.1"/>
    </source>
</evidence>
<reference evidence="3" key="1">
    <citation type="journal article" date="2014" name="Int. J. Syst. Evol. Microbiol.">
        <title>Complete genome sequence of Corynebacterium casei LMG S-19264T (=DSM 44701T), isolated from a smear-ripened cheese.</title>
        <authorList>
            <consortium name="US DOE Joint Genome Institute (JGI-PGF)"/>
            <person name="Walter F."/>
            <person name="Albersmeier A."/>
            <person name="Kalinowski J."/>
            <person name="Ruckert C."/>
        </authorList>
    </citation>
    <scope>NUCLEOTIDE SEQUENCE</scope>
    <source>
        <strain evidence="3">CGMCC 1.12195</strain>
    </source>
</reference>
<dbReference type="InterPro" id="IPR002491">
    <property type="entry name" value="ABC_transptr_periplasmic_BD"/>
</dbReference>
<dbReference type="Pfam" id="PF01497">
    <property type="entry name" value="Peripla_BP_2"/>
    <property type="match status" value="1"/>
</dbReference>
<keyword evidence="4" id="KW-1185">Reference proteome</keyword>
<sequence length="371" mass="40419">MKTQQIIISKAVAVLVAVACFFQLQAQPITVTDVVGREVTIPKPAKRVILGEGRQLITLSLLVEDPTAIIAGWTGDFARSGGLLFEEYRNRFPALDKLPLIGTSGKETVSTEQIIALKPDLAIFGAGSHGPDAKSADVIRALEAAGIPIVFIDFRLHPFKNTVPSMEVLGKVLGKEKRAADFIAFYNRRINHIRSTLARQPTLKRPKVYMEMIRGAVPPGSPGKGNLGEFIEFVGGNNIGTVLPGEVGTLNMEYVISEQPDVYIATGIAKPGEEGLVIGQDIYTYQTQQSLAALAARPVVSPLNAIKQGRVYGMWHLFYDSPLNIAAVEAIAKWTHPELFGKLQPHGVLKEINDRFLAVPLKGVYFAELEK</sequence>
<name>A0A917HCL2_9SPHI</name>
<feature type="chain" id="PRO_5037011159" evidence="1">
    <location>
        <begin position="27"/>
        <end position="371"/>
    </location>
</feature>
<evidence type="ECO:0000313" key="4">
    <source>
        <dbReference type="Proteomes" id="UP000660862"/>
    </source>
</evidence>
<dbReference type="SUPFAM" id="SSF53807">
    <property type="entry name" value="Helical backbone' metal receptor"/>
    <property type="match status" value="1"/>
</dbReference>
<evidence type="ECO:0000259" key="2">
    <source>
        <dbReference type="PROSITE" id="PS50983"/>
    </source>
</evidence>
<comment type="caution">
    <text evidence="3">The sequence shown here is derived from an EMBL/GenBank/DDBJ whole genome shotgun (WGS) entry which is preliminary data.</text>
</comment>
<reference evidence="3" key="2">
    <citation type="submission" date="2020-09" db="EMBL/GenBank/DDBJ databases">
        <authorList>
            <person name="Sun Q."/>
            <person name="Zhou Y."/>
        </authorList>
    </citation>
    <scope>NUCLEOTIDE SEQUENCE</scope>
    <source>
        <strain evidence="3">CGMCC 1.12195</strain>
    </source>
</reference>
<protein>
    <submittedName>
        <fullName evidence="3">Iron ABC transporter substrate-binding protein</fullName>
    </submittedName>
</protein>
<proteinExistence type="predicted"/>
<organism evidence="3 4">
    <name type="scientific">Parapedobacter pyrenivorans</name>
    <dbReference type="NCBI Taxonomy" id="1305674"/>
    <lineage>
        <taxon>Bacteria</taxon>
        <taxon>Pseudomonadati</taxon>
        <taxon>Bacteroidota</taxon>
        <taxon>Sphingobacteriia</taxon>
        <taxon>Sphingobacteriales</taxon>
        <taxon>Sphingobacteriaceae</taxon>
        <taxon>Parapedobacter</taxon>
    </lineage>
</organism>
<accession>A0A917HCL2</accession>